<accession>A0A0C9ZUE6</accession>
<protein>
    <submittedName>
        <fullName evidence="1">Uncharacterized protein</fullName>
    </submittedName>
</protein>
<reference evidence="1 2" key="1">
    <citation type="submission" date="2014-04" db="EMBL/GenBank/DDBJ databases">
        <authorList>
            <consortium name="DOE Joint Genome Institute"/>
            <person name="Kuo A."/>
            <person name="Kohler A."/>
            <person name="Costa M.D."/>
            <person name="Nagy L.G."/>
            <person name="Floudas D."/>
            <person name="Copeland A."/>
            <person name="Barry K.W."/>
            <person name="Cichocki N."/>
            <person name="Veneault-Fourrey C."/>
            <person name="LaButti K."/>
            <person name="Lindquist E.A."/>
            <person name="Lipzen A."/>
            <person name="Lundell T."/>
            <person name="Morin E."/>
            <person name="Murat C."/>
            <person name="Sun H."/>
            <person name="Tunlid A."/>
            <person name="Henrissat B."/>
            <person name="Grigoriev I.V."/>
            <person name="Hibbett D.S."/>
            <person name="Martin F."/>
            <person name="Nordberg H.P."/>
            <person name="Cantor M.N."/>
            <person name="Hua S.X."/>
        </authorList>
    </citation>
    <scope>NUCLEOTIDE SEQUENCE [LARGE SCALE GENOMIC DNA]</scope>
    <source>
        <strain evidence="1 2">441</strain>
    </source>
</reference>
<dbReference type="OrthoDB" id="7788538at2759"/>
<dbReference type="Proteomes" id="UP000054018">
    <property type="component" value="Unassembled WGS sequence"/>
</dbReference>
<organism evidence="1 2">
    <name type="scientific">Pisolithus microcarpus 441</name>
    <dbReference type="NCBI Taxonomy" id="765257"/>
    <lineage>
        <taxon>Eukaryota</taxon>
        <taxon>Fungi</taxon>
        <taxon>Dikarya</taxon>
        <taxon>Basidiomycota</taxon>
        <taxon>Agaricomycotina</taxon>
        <taxon>Agaricomycetes</taxon>
        <taxon>Agaricomycetidae</taxon>
        <taxon>Boletales</taxon>
        <taxon>Sclerodermatineae</taxon>
        <taxon>Pisolithaceae</taxon>
        <taxon>Pisolithus</taxon>
    </lineage>
</organism>
<proteinExistence type="predicted"/>
<evidence type="ECO:0000313" key="2">
    <source>
        <dbReference type="Proteomes" id="UP000054018"/>
    </source>
</evidence>
<evidence type="ECO:0000313" key="1">
    <source>
        <dbReference type="EMBL" id="KIK23298.1"/>
    </source>
</evidence>
<dbReference type="HOGENOM" id="CLU_2284174_0_0_1"/>
<keyword evidence="2" id="KW-1185">Reference proteome</keyword>
<gene>
    <name evidence="1" type="ORF">PISMIDRAFT_100725</name>
</gene>
<dbReference type="EMBL" id="KN833727">
    <property type="protein sequence ID" value="KIK23298.1"/>
    <property type="molecule type" value="Genomic_DNA"/>
</dbReference>
<sequence length="102" mass="11891">NNSPDDQWPVAMQLAIFLNHAGHYGNVILVEDVRQWAGVSIASHEKHSVFFMNKHVIYSKIYLDEKLDPKQCIFTSKSLIKNQKLLWMQYSEYDYMQEPASA</sequence>
<name>A0A0C9ZUE6_9AGAM</name>
<dbReference type="AlphaFoldDB" id="A0A0C9ZUE6"/>
<feature type="non-terminal residue" evidence="1">
    <location>
        <position position="1"/>
    </location>
</feature>
<reference evidence="2" key="2">
    <citation type="submission" date="2015-01" db="EMBL/GenBank/DDBJ databases">
        <title>Evolutionary Origins and Diversification of the Mycorrhizal Mutualists.</title>
        <authorList>
            <consortium name="DOE Joint Genome Institute"/>
            <consortium name="Mycorrhizal Genomics Consortium"/>
            <person name="Kohler A."/>
            <person name="Kuo A."/>
            <person name="Nagy L.G."/>
            <person name="Floudas D."/>
            <person name="Copeland A."/>
            <person name="Barry K.W."/>
            <person name="Cichocki N."/>
            <person name="Veneault-Fourrey C."/>
            <person name="LaButti K."/>
            <person name="Lindquist E.A."/>
            <person name="Lipzen A."/>
            <person name="Lundell T."/>
            <person name="Morin E."/>
            <person name="Murat C."/>
            <person name="Riley R."/>
            <person name="Ohm R."/>
            <person name="Sun H."/>
            <person name="Tunlid A."/>
            <person name="Henrissat B."/>
            <person name="Grigoriev I.V."/>
            <person name="Hibbett D.S."/>
            <person name="Martin F."/>
        </authorList>
    </citation>
    <scope>NUCLEOTIDE SEQUENCE [LARGE SCALE GENOMIC DNA]</scope>
    <source>
        <strain evidence="2">441</strain>
    </source>
</reference>